<reference evidence="7 8" key="1">
    <citation type="submission" date="2020-02" db="EMBL/GenBank/DDBJ databases">
        <title>Genome sequence of Roseobacter ponti.</title>
        <authorList>
            <person name="Hollensteiner J."/>
            <person name="Schneider D."/>
            <person name="Poehlein A."/>
            <person name="Daniel R."/>
        </authorList>
    </citation>
    <scope>NUCLEOTIDE SEQUENCE [LARGE SCALE GENOMIC DNA]</scope>
    <source>
        <strain evidence="7 8">DSM 106830</strain>
    </source>
</reference>
<evidence type="ECO:0000256" key="4">
    <source>
        <dbReference type="PROSITE-ProRule" id="PRU00433"/>
    </source>
</evidence>
<feature type="chain" id="PRO_5032404433" evidence="5">
    <location>
        <begin position="21"/>
        <end position="132"/>
    </location>
</feature>
<dbReference type="GO" id="GO:0020037">
    <property type="term" value="F:heme binding"/>
    <property type="evidence" value="ECO:0007669"/>
    <property type="project" value="InterPro"/>
</dbReference>
<evidence type="ECO:0000313" key="8">
    <source>
        <dbReference type="Proteomes" id="UP000503308"/>
    </source>
</evidence>
<dbReference type="RefSeq" id="WP_169639708.1">
    <property type="nucleotide sequence ID" value="NZ_CP048788.1"/>
</dbReference>
<keyword evidence="8" id="KW-1185">Reference proteome</keyword>
<dbReference type="PROSITE" id="PS51007">
    <property type="entry name" value="CYTC"/>
    <property type="match status" value="1"/>
</dbReference>
<gene>
    <name evidence="7" type="ORF">G3256_04630</name>
</gene>
<protein>
    <submittedName>
        <fullName evidence="7">Cytochrome c</fullName>
    </submittedName>
</protein>
<dbReference type="KEGG" id="rpon:G3256_04630"/>
<dbReference type="EMBL" id="CP048788">
    <property type="protein sequence ID" value="QJF50492.1"/>
    <property type="molecule type" value="Genomic_DNA"/>
</dbReference>
<feature type="signal peptide" evidence="5">
    <location>
        <begin position="1"/>
        <end position="20"/>
    </location>
</feature>
<proteinExistence type="predicted"/>
<keyword evidence="3 4" id="KW-0408">Iron</keyword>
<dbReference type="PROSITE" id="PS51257">
    <property type="entry name" value="PROKAR_LIPOPROTEIN"/>
    <property type="match status" value="1"/>
</dbReference>
<evidence type="ECO:0000256" key="5">
    <source>
        <dbReference type="SAM" id="SignalP"/>
    </source>
</evidence>
<dbReference type="AlphaFoldDB" id="A0A858SRN7"/>
<organism evidence="7 8">
    <name type="scientific">Roseobacter ponti</name>
    <dbReference type="NCBI Taxonomy" id="1891787"/>
    <lineage>
        <taxon>Bacteria</taxon>
        <taxon>Pseudomonadati</taxon>
        <taxon>Pseudomonadota</taxon>
        <taxon>Alphaproteobacteria</taxon>
        <taxon>Rhodobacterales</taxon>
        <taxon>Roseobacteraceae</taxon>
        <taxon>Roseobacter</taxon>
    </lineage>
</organism>
<dbReference type="InterPro" id="IPR009056">
    <property type="entry name" value="Cyt_c-like_dom"/>
</dbReference>
<accession>A0A858SRN7</accession>
<dbReference type="GO" id="GO:0046872">
    <property type="term" value="F:metal ion binding"/>
    <property type="evidence" value="ECO:0007669"/>
    <property type="project" value="UniProtKB-KW"/>
</dbReference>
<evidence type="ECO:0000256" key="1">
    <source>
        <dbReference type="ARBA" id="ARBA00022617"/>
    </source>
</evidence>
<keyword evidence="2 4" id="KW-0479">Metal-binding</keyword>
<sequence>MTRRFLMLCAVLALTGCGGARTEEGAVLFAAHCAVCHGGDARGGGGANVAGLGRTPADLTVLAAQNGGDFPVARVAWMLEAYSFGTQPRRRMAEIPTLQSRETRRLRTGSGRMAVAQPQVAIIDWLQTVQRR</sequence>
<dbReference type="Gene3D" id="1.10.760.10">
    <property type="entry name" value="Cytochrome c-like domain"/>
    <property type="match status" value="1"/>
</dbReference>
<dbReference type="GO" id="GO:0009055">
    <property type="term" value="F:electron transfer activity"/>
    <property type="evidence" value="ECO:0007669"/>
    <property type="project" value="InterPro"/>
</dbReference>
<evidence type="ECO:0000259" key="6">
    <source>
        <dbReference type="PROSITE" id="PS51007"/>
    </source>
</evidence>
<keyword evidence="5" id="KW-0732">Signal</keyword>
<evidence type="ECO:0000256" key="3">
    <source>
        <dbReference type="ARBA" id="ARBA00023004"/>
    </source>
</evidence>
<dbReference type="InterPro" id="IPR036909">
    <property type="entry name" value="Cyt_c-like_dom_sf"/>
</dbReference>
<feature type="domain" description="Cytochrome c" evidence="6">
    <location>
        <begin position="20"/>
        <end position="130"/>
    </location>
</feature>
<dbReference type="SUPFAM" id="SSF46626">
    <property type="entry name" value="Cytochrome c"/>
    <property type="match status" value="1"/>
</dbReference>
<dbReference type="Proteomes" id="UP000503308">
    <property type="component" value="Chromosome"/>
</dbReference>
<keyword evidence="1 4" id="KW-0349">Heme</keyword>
<evidence type="ECO:0000256" key="2">
    <source>
        <dbReference type="ARBA" id="ARBA00022723"/>
    </source>
</evidence>
<name>A0A858SRN7_9RHOB</name>
<evidence type="ECO:0000313" key="7">
    <source>
        <dbReference type="EMBL" id="QJF50492.1"/>
    </source>
</evidence>
<dbReference type="Pfam" id="PF13442">
    <property type="entry name" value="Cytochrome_CBB3"/>
    <property type="match status" value="1"/>
</dbReference>